<sequence>MLVGGSSSGKTRACWEALRHLGSPWRVWHPLTATELLEGLRLVAGRPTPITHTVIWLNELQRYLLDPDRPTRTRTAAALRKVLSEPTAAPILILGSVWEERWGTLQTADHDQSRELLREAFIRVPEDIGASRPAAQRMARHDERWQLALEQQPDRPIQFLAGAAYLLERYEQATPAGRAVLDAVADARRIGAPSRLRLSFIEKAAHDYLSDVEWRNLPRDGRATWVRDIIHHTERGLALGMRGVDGPLREPRTADGQVGADDPLYELADYLEQYLRDNRSTIQPKDSVWAAAKMTTDPDRLGVMALRARVRGRFRVARALYEAAARAGDSKAWLEVARLFERAGDRKRAEQAYQRERAGDTASTVQPNEVAAAHNDWLALEDLGRGYELQGDKAAARDSYRKAAEAGSNTAWFRIIDLYLADGDPVGAEQLATEVACQGHATPWFALGRHHRDNGDLSAASEAFKAAAEVQILHRRRHSVVPASYMWMQLMRQEADEIESVRDLIGSEPTHPEVLPFVVHAWLRHSAGDRAGTLAAWTIVYRVVIRHGILDDFERMIPDRSIDSEAFQSTYEHLLETDNWRGLSVLGTLRYQIGDLAGSENVLHAAANRGHSDAMLRLAWLRVEAGDIPDAQRLCQEVYDKALRAKDANSLKNAARVWASMGDDRNAERACRQAFVREKSIHGIRGVSSWLGKEITERIAREIYVAALKDPKANNLGDLGDICAELGDDAGARIVDYAVKRGFYRALEDMGLHKEHDGDLVGAEAAYRDAAQFGAVDALLLAARMYLHSGNPNRAAAIYEEAYNKAVALEHMPTLIGLANSTENWTPGASSSARARQYLYGKLLLQNDGNALFELAEKFHMASDAVAAERCYRASIEAGGQAWLPARALVGISILREEADETEDARLLLLQATACGDAEPLYGPATGILLYPGTIARLAQLYINANDKCGARNLMKFGITAAGDPETSLKDFPGPANTQPE</sequence>
<dbReference type="GO" id="GO:0036503">
    <property type="term" value="P:ERAD pathway"/>
    <property type="evidence" value="ECO:0007669"/>
    <property type="project" value="TreeGrafter"/>
</dbReference>
<dbReference type="InterPro" id="IPR011990">
    <property type="entry name" value="TPR-like_helical_dom_sf"/>
</dbReference>
<reference evidence="1 2" key="1">
    <citation type="submission" date="2017-06" db="EMBL/GenBank/DDBJ databases">
        <authorList>
            <person name="Kim H.J."/>
            <person name="Triplett B.A."/>
        </authorList>
    </citation>
    <scope>NUCLEOTIDE SEQUENCE [LARGE SCALE GENOMIC DNA]</scope>
    <source>
        <strain evidence="1 2">DSM 43151</strain>
    </source>
</reference>
<dbReference type="PANTHER" id="PTHR11102:SF147">
    <property type="entry name" value="SEL1L ADAPTOR SUBUNIT OF ERAD E3 UBIQUITIN LIGASE"/>
    <property type="match status" value="1"/>
</dbReference>
<gene>
    <name evidence="1" type="ORF">SAMN06264365_103510</name>
</gene>
<dbReference type="AlphaFoldDB" id="A0A238XJ45"/>
<dbReference type="SUPFAM" id="SSF81901">
    <property type="entry name" value="HCP-like"/>
    <property type="match status" value="2"/>
</dbReference>
<dbReference type="InterPro" id="IPR019734">
    <property type="entry name" value="TPR_rpt"/>
</dbReference>
<dbReference type="InterPro" id="IPR050767">
    <property type="entry name" value="Sel1_AlgK"/>
</dbReference>
<proteinExistence type="predicted"/>
<dbReference type="PANTHER" id="PTHR11102">
    <property type="entry name" value="SEL-1-LIKE PROTEIN"/>
    <property type="match status" value="1"/>
</dbReference>
<dbReference type="SMART" id="SM00028">
    <property type="entry name" value="TPR"/>
    <property type="match status" value="6"/>
</dbReference>
<evidence type="ECO:0000313" key="2">
    <source>
        <dbReference type="Proteomes" id="UP000198415"/>
    </source>
</evidence>
<dbReference type="Proteomes" id="UP000198415">
    <property type="component" value="Unassembled WGS sequence"/>
</dbReference>
<name>A0A238XJ45_9ACTN</name>
<protein>
    <submittedName>
        <fullName evidence="1">Tetratricopeptide repeat-containing protein</fullName>
    </submittedName>
</protein>
<keyword evidence="2" id="KW-1185">Reference proteome</keyword>
<dbReference type="EMBL" id="FZNR01000003">
    <property type="protein sequence ID" value="SNR59016.1"/>
    <property type="molecule type" value="Genomic_DNA"/>
</dbReference>
<dbReference type="Gene3D" id="1.25.40.10">
    <property type="entry name" value="Tetratricopeptide repeat domain"/>
    <property type="match status" value="2"/>
</dbReference>
<evidence type="ECO:0000313" key="1">
    <source>
        <dbReference type="EMBL" id="SNR59016.1"/>
    </source>
</evidence>
<dbReference type="SUPFAM" id="SSF48452">
    <property type="entry name" value="TPR-like"/>
    <property type="match status" value="1"/>
</dbReference>
<accession>A0A238XJ45</accession>
<organism evidence="1 2">
    <name type="scientific">Actinoplanes regularis</name>
    <dbReference type="NCBI Taxonomy" id="52697"/>
    <lineage>
        <taxon>Bacteria</taxon>
        <taxon>Bacillati</taxon>
        <taxon>Actinomycetota</taxon>
        <taxon>Actinomycetes</taxon>
        <taxon>Micromonosporales</taxon>
        <taxon>Micromonosporaceae</taxon>
        <taxon>Actinoplanes</taxon>
    </lineage>
</organism>